<keyword evidence="1" id="KW-0175">Coiled coil</keyword>
<proteinExistence type="predicted"/>
<dbReference type="EMBL" id="CAUYUJ010002542">
    <property type="protein sequence ID" value="CAK0801240.1"/>
    <property type="molecule type" value="Genomic_DNA"/>
</dbReference>
<protein>
    <submittedName>
        <fullName evidence="3">Uncharacterized protein</fullName>
    </submittedName>
</protein>
<keyword evidence="4" id="KW-1185">Reference proteome</keyword>
<evidence type="ECO:0000313" key="3">
    <source>
        <dbReference type="EMBL" id="CAK0801240.1"/>
    </source>
</evidence>
<dbReference type="Proteomes" id="UP001189429">
    <property type="component" value="Unassembled WGS sequence"/>
</dbReference>
<accession>A0ABN9Q657</accession>
<feature type="region of interest" description="Disordered" evidence="2">
    <location>
        <begin position="136"/>
        <end position="162"/>
    </location>
</feature>
<evidence type="ECO:0000313" key="4">
    <source>
        <dbReference type="Proteomes" id="UP001189429"/>
    </source>
</evidence>
<evidence type="ECO:0000256" key="2">
    <source>
        <dbReference type="SAM" id="MobiDB-lite"/>
    </source>
</evidence>
<feature type="region of interest" description="Disordered" evidence="2">
    <location>
        <begin position="373"/>
        <end position="409"/>
    </location>
</feature>
<sequence>QVMAALGCPRRTFLLLPPPVPPPPALLLQACARWRLRLLDMESVVTPPWGLDWCFSSRAAFVAYLDPFPAFDVGQRVMYWREGAWRFASVVRKRLEPQQEARGRGRVRGPTAAAAATDPPGRVVYDLDVEVDGRARGGGVARRAGAPRERGAEKGTRHNSSEHACEYRMPASSLSFAHCAGMGGGAPASDRRALAQKVRVGKSALGNVQLAPIQTAAAESSLATAAAFHGQFSVKKPSPVQVKHEAEASAAEGQNRAASNRLAQAREQHGRLENQLDENVERVDEALLDEQVAQKEVEAAAIRMARRLLSLDNFSNEESVVHIGALLADSALELGEVLDPPSDLHADEEGEQFNAFSDERDFDVARNQARLMREEGAKCSEQHGKKRKTRRADGGGSPERRTSCGGGREAAEARVARAAALREASAGARAPGEGTVGSQPRPAAITEEDEAQGSMRLARLEGGGWRRGGADADSTCGRCCSLPSPRCAFGQRPWRGWQECGAVVPDRARVSQAAGPIVTLGDRRETIEDIAKSGFLADLGSCEVTSYL</sequence>
<evidence type="ECO:0000256" key="1">
    <source>
        <dbReference type="SAM" id="Coils"/>
    </source>
</evidence>
<feature type="coiled-coil region" evidence="1">
    <location>
        <begin position="248"/>
        <end position="282"/>
    </location>
</feature>
<feature type="compositionally biased region" description="Basic and acidic residues" evidence="2">
    <location>
        <begin position="373"/>
        <end position="383"/>
    </location>
</feature>
<feature type="region of interest" description="Disordered" evidence="2">
    <location>
        <begin position="422"/>
        <end position="451"/>
    </location>
</feature>
<comment type="caution">
    <text evidence="3">The sequence shown here is derived from an EMBL/GenBank/DDBJ whole genome shotgun (WGS) entry which is preliminary data.</text>
</comment>
<gene>
    <name evidence="3" type="ORF">PCOR1329_LOCUS9173</name>
</gene>
<organism evidence="3 4">
    <name type="scientific">Prorocentrum cordatum</name>
    <dbReference type="NCBI Taxonomy" id="2364126"/>
    <lineage>
        <taxon>Eukaryota</taxon>
        <taxon>Sar</taxon>
        <taxon>Alveolata</taxon>
        <taxon>Dinophyceae</taxon>
        <taxon>Prorocentrales</taxon>
        <taxon>Prorocentraceae</taxon>
        <taxon>Prorocentrum</taxon>
    </lineage>
</organism>
<feature type="compositionally biased region" description="Basic and acidic residues" evidence="2">
    <location>
        <begin position="146"/>
        <end position="162"/>
    </location>
</feature>
<reference evidence="3" key="1">
    <citation type="submission" date="2023-10" db="EMBL/GenBank/DDBJ databases">
        <authorList>
            <person name="Chen Y."/>
            <person name="Shah S."/>
            <person name="Dougan E. K."/>
            <person name="Thang M."/>
            <person name="Chan C."/>
        </authorList>
    </citation>
    <scope>NUCLEOTIDE SEQUENCE [LARGE SCALE GENOMIC DNA]</scope>
</reference>
<feature type="non-terminal residue" evidence="3">
    <location>
        <position position="1"/>
    </location>
</feature>
<name>A0ABN9Q657_9DINO</name>